<dbReference type="Proteomes" id="UP000824782">
    <property type="component" value="Unassembled WGS sequence"/>
</dbReference>
<dbReference type="AlphaFoldDB" id="A0AAV6Z7Y4"/>
<comment type="caution">
    <text evidence="1">The sequence shown here is derived from an EMBL/GenBank/DDBJ whole genome shotgun (WGS) entry which is preliminary data.</text>
</comment>
<protein>
    <submittedName>
        <fullName evidence="1">Uncharacterized protein</fullName>
    </submittedName>
</protein>
<organism evidence="1 2">
    <name type="scientific">Engystomops pustulosus</name>
    <name type="common">Tungara frog</name>
    <name type="synonym">Physalaemus pustulosus</name>
    <dbReference type="NCBI Taxonomy" id="76066"/>
    <lineage>
        <taxon>Eukaryota</taxon>
        <taxon>Metazoa</taxon>
        <taxon>Chordata</taxon>
        <taxon>Craniata</taxon>
        <taxon>Vertebrata</taxon>
        <taxon>Euteleostomi</taxon>
        <taxon>Amphibia</taxon>
        <taxon>Batrachia</taxon>
        <taxon>Anura</taxon>
        <taxon>Neobatrachia</taxon>
        <taxon>Hyloidea</taxon>
        <taxon>Leptodactylidae</taxon>
        <taxon>Leiuperinae</taxon>
        <taxon>Engystomops</taxon>
    </lineage>
</organism>
<evidence type="ECO:0000313" key="1">
    <source>
        <dbReference type="EMBL" id="KAG8545652.1"/>
    </source>
</evidence>
<dbReference type="EMBL" id="WNYA01001506">
    <property type="protein sequence ID" value="KAG8545652.1"/>
    <property type="molecule type" value="Genomic_DNA"/>
</dbReference>
<sequence length="153" mass="17440">MPNFAFQFHSSLLMSNKDGLRWNPIANSNEDVIANSNKDGLQLFMDYLVCKAIPELRRFIFVMEMDFEYGALPLALRKPRPPSSSVPKFASLILQTSESRFGILRISQYILELEGHCTNQCCQKMFQEKLLRWMNEGLGSAGSCIQCARVPEI</sequence>
<name>A0AAV6Z7Y4_ENGPU</name>
<evidence type="ECO:0000313" key="2">
    <source>
        <dbReference type="Proteomes" id="UP000824782"/>
    </source>
</evidence>
<reference evidence="1" key="1">
    <citation type="thesis" date="2020" institute="ProQuest LLC" country="789 East Eisenhower Parkway, Ann Arbor, MI, USA">
        <title>Comparative Genomics and Chromosome Evolution.</title>
        <authorList>
            <person name="Mudd A.B."/>
        </authorList>
    </citation>
    <scope>NUCLEOTIDE SEQUENCE</scope>
    <source>
        <strain evidence="1">237g6f4</strain>
        <tissue evidence="1">Blood</tissue>
    </source>
</reference>
<keyword evidence="2" id="KW-1185">Reference proteome</keyword>
<proteinExistence type="predicted"/>
<accession>A0AAV6Z7Y4</accession>
<gene>
    <name evidence="1" type="ORF">GDO81_020553</name>
</gene>